<comment type="catalytic activity">
    <reaction evidence="8">
        <text>L-threonyl-[protein] + ATP = O-phospho-L-threonyl-[protein] + ADP + H(+)</text>
        <dbReference type="Rhea" id="RHEA:46608"/>
        <dbReference type="Rhea" id="RHEA-COMP:11060"/>
        <dbReference type="Rhea" id="RHEA-COMP:11605"/>
        <dbReference type="ChEBI" id="CHEBI:15378"/>
        <dbReference type="ChEBI" id="CHEBI:30013"/>
        <dbReference type="ChEBI" id="CHEBI:30616"/>
        <dbReference type="ChEBI" id="CHEBI:61977"/>
        <dbReference type="ChEBI" id="CHEBI:456216"/>
        <dbReference type="EC" id="2.7.11.1"/>
    </reaction>
</comment>
<evidence type="ECO:0000256" key="9">
    <source>
        <dbReference type="ARBA" id="ARBA00048679"/>
    </source>
</evidence>
<evidence type="ECO:0000313" key="13">
    <source>
        <dbReference type="Proteomes" id="UP000276349"/>
    </source>
</evidence>
<sequence>MIHNFFEFKYHKIVKSYIENETDYHFIEQLGVGSYGIAYLIEESKSQKKYVLKRMKLKHRNNKKLRHKFQQEITMLKEMGLPRVPSVISHGELYDTPFYIMDYIDGQTFEQAIFRTGKSFSVEQSLNITKELLEIVVDFHKKGIVHRDLRIPNILLKEDALHIIDFGLAAYIKENVDLEKIDNPKKLENHISDLYFIGHFLLFLLYSNFTPSERKERSWQEELQLPPEVENYIERLLLIRPAFSSAEEALAALSVESAEKGPCQNNIW</sequence>
<comment type="similarity">
    <text evidence="1">Belongs to the protein kinase superfamily. NEK Ser/Thr protein kinase family. NIMA subfamily.</text>
</comment>
<dbReference type="EMBL" id="RXNR01000002">
    <property type="protein sequence ID" value="RTQ96279.1"/>
    <property type="molecule type" value="Genomic_DNA"/>
</dbReference>
<evidence type="ECO:0000256" key="1">
    <source>
        <dbReference type="ARBA" id="ARBA00010886"/>
    </source>
</evidence>
<keyword evidence="6 12" id="KW-0418">Kinase</keyword>
<feature type="binding site" evidence="10">
    <location>
        <position position="53"/>
    </location>
    <ligand>
        <name>ATP</name>
        <dbReference type="ChEBI" id="CHEBI:30616"/>
    </ligand>
</feature>
<dbReference type="PANTHER" id="PTHR43671">
    <property type="entry name" value="SERINE/THREONINE-PROTEIN KINASE NEK"/>
    <property type="match status" value="1"/>
</dbReference>
<dbReference type="SMART" id="SM00220">
    <property type="entry name" value="S_TKc"/>
    <property type="match status" value="1"/>
</dbReference>
<dbReference type="PROSITE" id="PS00107">
    <property type="entry name" value="PROTEIN_KINASE_ATP"/>
    <property type="match status" value="1"/>
</dbReference>
<dbReference type="PANTHER" id="PTHR43671:SF98">
    <property type="entry name" value="SERINE_THREONINE-PROTEIN KINASE NEK11"/>
    <property type="match status" value="1"/>
</dbReference>
<dbReference type="InterPro" id="IPR011009">
    <property type="entry name" value="Kinase-like_dom_sf"/>
</dbReference>
<evidence type="ECO:0000256" key="7">
    <source>
        <dbReference type="ARBA" id="ARBA00022840"/>
    </source>
</evidence>
<reference evidence="12 13" key="1">
    <citation type="submission" date="2018-12" db="EMBL/GenBank/DDBJ databases">
        <authorList>
            <person name="Yu L."/>
        </authorList>
    </citation>
    <scope>NUCLEOTIDE SEQUENCE [LARGE SCALE GENOMIC DNA]</scope>
    <source>
        <strain evidence="12 13">S5H2222</strain>
    </source>
</reference>
<evidence type="ECO:0000256" key="3">
    <source>
        <dbReference type="ARBA" id="ARBA00022527"/>
    </source>
</evidence>
<keyword evidence="4" id="KW-0808">Transferase</keyword>
<evidence type="ECO:0000256" key="6">
    <source>
        <dbReference type="ARBA" id="ARBA00022777"/>
    </source>
</evidence>
<dbReference type="SUPFAM" id="SSF56112">
    <property type="entry name" value="Protein kinase-like (PK-like)"/>
    <property type="match status" value="1"/>
</dbReference>
<dbReference type="InterPro" id="IPR017441">
    <property type="entry name" value="Protein_kinase_ATP_BS"/>
</dbReference>
<dbReference type="EC" id="2.7.11.1" evidence="2"/>
<accession>A0A3S0QY71</accession>
<dbReference type="Gene3D" id="1.10.510.10">
    <property type="entry name" value="Transferase(Phosphotransferase) domain 1"/>
    <property type="match status" value="1"/>
</dbReference>
<organism evidence="12 13">
    <name type="scientific">Lysinibacillus telephonicus</name>
    <dbReference type="NCBI Taxonomy" id="1714840"/>
    <lineage>
        <taxon>Bacteria</taxon>
        <taxon>Bacillati</taxon>
        <taxon>Bacillota</taxon>
        <taxon>Bacilli</taxon>
        <taxon>Bacillales</taxon>
        <taxon>Bacillaceae</taxon>
        <taxon>Lysinibacillus</taxon>
    </lineage>
</organism>
<dbReference type="InterPro" id="IPR000719">
    <property type="entry name" value="Prot_kinase_dom"/>
</dbReference>
<keyword evidence="5 10" id="KW-0547">Nucleotide-binding</keyword>
<name>A0A3S0QY71_9BACI</name>
<dbReference type="Proteomes" id="UP000276349">
    <property type="component" value="Unassembled WGS sequence"/>
</dbReference>
<protein>
    <recommendedName>
        <fullName evidence="2">non-specific serine/threonine protein kinase</fullName>
        <ecNumber evidence="2">2.7.11.1</ecNumber>
    </recommendedName>
</protein>
<gene>
    <name evidence="12" type="ORF">EKG35_01105</name>
</gene>
<dbReference type="InterPro" id="IPR050660">
    <property type="entry name" value="NEK_Ser/Thr_kinase"/>
</dbReference>
<dbReference type="Pfam" id="PF00069">
    <property type="entry name" value="Pkinase"/>
    <property type="match status" value="1"/>
</dbReference>
<evidence type="ECO:0000256" key="8">
    <source>
        <dbReference type="ARBA" id="ARBA00047899"/>
    </source>
</evidence>
<evidence type="ECO:0000256" key="5">
    <source>
        <dbReference type="ARBA" id="ARBA00022741"/>
    </source>
</evidence>
<dbReference type="PROSITE" id="PS50011">
    <property type="entry name" value="PROTEIN_KINASE_DOM"/>
    <property type="match status" value="1"/>
</dbReference>
<dbReference type="RefSeq" id="WP_126292463.1">
    <property type="nucleotide sequence ID" value="NZ_CP155468.1"/>
</dbReference>
<evidence type="ECO:0000256" key="2">
    <source>
        <dbReference type="ARBA" id="ARBA00012513"/>
    </source>
</evidence>
<dbReference type="AlphaFoldDB" id="A0A3S0QY71"/>
<dbReference type="GO" id="GO:0004674">
    <property type="term" value="F:protein serine/threonine kinase activity"/>
    <property type="evidence" value="ECO:0007669"/>
    <property type="project" value="UniProtKB-KW"/>
</dbReference>
<evidence type="ECO:0000259" key="11">
    <source>
        <dbReference type="PROSITE" id="PS50011"/>
    </source>
</evidence>
<keyword evidence="13" id="KW-1185">Reference proteome</keyword>
<feature type="domain" description="Protein kinase" evidence="11">
    <location>
        <begin position="24"/>
        <end position="268"/>
    </location>
</feature>
<comment type="caution">
    <text evidence="12">The sequence shown here is derived from an EMBL/GenBank/DDBJ whole genome shotgun (WGS) entry which is preliminary data.</text>
</comment>
<dbReference type="GO" id="GO:0005524">
    <property type="term" value="F:ATP binding"/>
    <property type="evidence" value="ECO:0007669"/>
    <property type="project" value="UniProtKB-UniRule"/>
</dbReference>
<proteinExistence type="inferred from homology"/>
<keyword evidence="7 10" id="KW-0067">ATP-binding</keyword>
<evidence type="ECO:0000256" key="4">
    <source>
        <dbReference type="ARBA" id="ARBA00022679"/>
    </source>
</evidence>
<comment type="catalytic activity">
    <reaction evidence="9">
        <text>L-seryl-[protein] + ATP = O-phospho-L-seryl-[protein] + ADP + H(+)</text>
        <dbReference type="Rhea" id="RHEA:17989"/>
        <dbReference type="Rhea" id="RHEA-COMP:9863"/>
        <dbReference type="Rhea" id="RHEA-COMP:11604"/>
        <dbReference type="ChEBI" id="CHEBI:15378"/>
        <dbReference type="ChEBI" id="CHEBI:29999"/>
        <dbReference type="ChEBI" id="CHEBI:30616"/>
        <dbReference type="ChEBI" id="CHEBI:83421"/>
        <dbReference type="ChEBI" id="CHEBI:456216"/>
        <dbReference type="EC" id="2.7.11.1"/>
    </reaction>
</comment>
<evidence type="ECO:0000256" key="10">
    <source>
        <dbReference type="PROSITE-ProRule" id="PRU10141"/>
    </source>
</evidence>
<keyword evidence="3 12" id="KW-0723">Serine/threonine-protein kinase</keyword>
<dbReference type="OrthoDB" id="9788659at2"/>
<evidence type="ECO:0000313" key="12">
    <source>
        <dbReference type="EMBL" id="RTQ96279.1"/>
    </source>
</evidence>